<dbReference type="NCBIfam" id="TIGR00229">
    <property type="entry name" value="sensory_box"/>
    <property type="match status" value="2"/>
</dbReference>
<keyword evidence="2 3" id="KW-1133">Transmembrane helix</keyword>
<dbReference type="SMART" id="SM00091">
    <property type="entry name" value="PAS"/>
    <property type="match status" value="2"/>
</dbReference>
<accession>A0A4V2S5W3</accession>
<evidence type="ECO:0000259" key="6">
    <source>
        <dbReference type="PROSITE" id="PS50883"/>
    </source>
</evidence>
<dbReference type="CDD" id="cd01949">
    <property type="entry name" value="GGDEF"/>
    <property type="match status" value="1"/>
</dbReference>
<dbReference type="NCBIfam" id="TIGR00254">
    <property type="entry name" value="GGDEF"/>
    <property type="match status" value="1"/>
</dbReference>
<dbReference type="SUPFAM" id="SSF55785">
    <property type="entry name" value="PYP-like sensor domain (PAS domain)"/>
    <property type="match status" value="2"/>
</dbReference>
<dbReference type="InterPro" id="IPR000700">
    <property type="entry name" value="PAS-assoc_C"/>
</dbReference>
<dbReference type="CDD" id="cd00130">
    <property type="entry name" value="PAS"/>
    <property type="match status" value="2"/>
</dbReference>
<dbReference type="InterPro" id="IPR035919">
    <property type="entry name" value="EAL_sf"/>
</dbReference>
<dbReference type="PROSITE" id="PS50885">
    <property type="entry name" value="HAMP"/>
    <property type="match status" value="1"/>
</dbReference>
<keyword evidence="1 3" id="KW-0812">Transmembrane</keyword>
<dbReference type="SMART" id="SM00086">
    <property type="entry name" value="PAC"/>
    <property type="match status" value="2"/>
</dbReference>
<evidence type="ECO:0000259" key="5">
    <source>
        <dbReference type="PROSITE" id="PS50113"/>
    </source>
</evidence>
<sequence length="1101" mass="120566">MSKAGAAKGLGRRTRIWYKLAVIGLAFTVPLVAATYLLLDANSQRISFSENELRGLEYLRPLGQLLPDLAAHRSYARQVLSGERPASDLDLRKQRVDADYAALVRADAKLGKDLRTTESDLNASALPATQFRNWRTWNSSEPDRANNEAAHSLLITDVRTLIGYVGQTSNLVLDPELATFNLADATVVHGPELVDQVSQLGDDVDEMVDSGHVSLPDRTKVAAEVALLGHQVDALQNDLFTTFKAGGDSAEAQALRNDLGPRLRTAYMAVTNLATRTTREFVEPEQIQLDRDVYGRAVDRAVSAVNTLWSALIEQEGSMLQVRHSADVQDRTFALLAVLTAFGVTLTLTIWLSRRMSNDVGAVARGAKELAGGDLTKRVQVRSQDEIGAMATAFNGMAHQLQVMVEEQRQAEEQLRAEHDFVDAVLNVAGSLVVVFDTDGRIIRFNRTAEIATGYAFAEVTDQPFWELFLRSDQRAAAEHFFGNLSAVTFPSQFEHVWTRHDGTELRVAWSNAALVDENGAITHVIATGIDVTARRAAERELREAQERFRQAFDNASIGMCLVDLEMRFMQVNRAMCEMFGYTEPELLSMSVADVTHPDDYQADVEAVAGMLAGDTAPYHAEKRYRHADGHIVWGLITACAVRRSESDAPLYFVTQIEDVTERREAEARLVHQALHDSLTGLPNRALLMDRLRQILARSARHPALTAVVFIDLDGFKDINDSLGHDVGDQVLREVGARIHHHVRPSDTVARLGGDEFVVLCTDLRTEQNVVDIAERLTKALAKPAVVGGFEVEVTASIGIALSDGEASSPEEMLRNADAAMYGAKTQGKNRWEIYDETRRARAVDRVAIASSLRQALRDDRFVLHFQPVVELETGLPVAVESLVRLDDPGRGLLPPSAFIQVAEDSGLIVPIGTYVLEQACRQLAEWRAAGVVTQSLRTSVNLSARQATQPDLARTVARALSQANLEPTALALELTETVLMEADTATLRQLEELREMGVDLGIDDFGTGYSSLSYLKRLPVSIIKVDRSFVAGLVTDPSDREIVTAVIRLGQALGLTTIAEGVEDVAQFTVLRELGCDQAQGYLLGRPVAGPPALPSGVAG</sequence>
<dbReference type="Gene3D" id="3.30.450.20">
    <property type="entry name" value="PAS domain"/>
    <property type="match status" value="2"/>
</dbReference>
<dbReference type="CDD" id="cd01948">
    <property type="entry name" value="EAL"/>
    <property type="match status" value="1"/>
</dbReference>
<dbReference type="Pfam" id="PF00672">
    <property type="entry name" value="HAMP"/>
    <property type="match status" value="1"/>
</dbReference>
<evidence type="ECO:0000256" key="2">
    <source>
        <dbReference type="ARBA" id="ARBA00022989"/>
    </source>
</evidence>
<dbReference type="Gene3D" id="6.10.340.10">
    <property type="match status" value="1"/>
</dbReference>
<dbReference type="EMBL" id="SLWS01000010">
    <property type="protein sequence ID" value="TCO53730.1"/>
    <property type="molecule type" value="Genomic_DNA"/>
</dbReference>
<dbReference type="Pfam" id="PF00563">
    <property type="entry name" value="EAL"/>
    <property type="match status" value="1"/>
</dbReference>
<dbReference type="Gene3D" id="3.20.20.450">
    <property type="entry name" value="EAL domain"/>
    <property type="match status" value="1"/>
</dbReference>
<evidence type="ECO:0000313" key="10">
    <source>
        <dbReference type="Proteomes" id="UP000295680"/>
    </source>
</evidence>
<dbReference type="InterPro" id="IPR001610">
    <property type="entry name" value="PAC"/>
</dbReference>
<protein>
    <submittedName>
        <fullName evidence="9">PAS domain S-box-containing protein/diguanylate cyclase (GGDEF)-like protein</fullName>
    </submittedName>
</protein>
<dbReference type="InterPro" id="IPR013655">
    <property type="entry name" value="PAS_fold_3"/>
</dbReference>
<feature type="domain" description="PAS" evidence="4">
    <location>
        <begin position="545"/>
        <end position="615"/>
    </location>
</feature>
<dbReference type="PANTHER" id="PTHR44757">
    <property type="entry name" value="DIGUANYLATE CYCLASE DGCP"/>
    <property type="match status" value="1"/>
</dbReference>
<feature type="domain" description="GGDEF" evidence="8">
    <location>
        <begin position="704"/>
        <end position="837"/>
    </location>
</feature>
<dbReference type="PROSITE" id="PS50883">
    <property type="entry name" value="EAL"/>
    <property type="match status" value="1"/>
</dbReference>
<reference evidence="9 10" key="1">
    <citation type="submission" date="2019-03" db="EMBL/GenBank/DDBJ databases">
        <title>Genomic Encyclopedia of Type Strains, Phase IV (KMG-IV): sequencing the most valuable type-strain genomes for metagenomic binning, comparative biology and taxonomic classification.</title>
        <authorList>
            <person name="Goeker M."/>
        </authorList>
    </citation>
    <scope>NUCLEOTIDE SEQUENCE [LARGE SCALE GENOMIC DNA]</scope>
    <source>
        <strain evidence="9 10">DSM 45934</strain>
    </source>
</reference>
<dbReference type="Pfam" id="PF13426">
    <property type="entry name" value="PAS_9"/>
    <property type="match status" value="1"/>
</dbReference>
<dbReference type="InterPro" id="IPR043128">
    <property type="entry name" value="Rev_trsase/Diguanyl_cyclase"/>
</dbReference>
<dbReference type="FunFam" id="3.30.70.270:FF:000001">
    <property type="entry name" value="Diguanylate cyclase domain protein"/>
    <property type="match status" value="1"/>
</dbReference>
<keyword evidence="10" id="KW-1185">Reference proteome</keyword>
<dbReference type="GO" id="GO:0016020">
    <property type="term" value="C:membrane"/>
    <property type="evidence" value="ECO:0007669"/>
    <property type="project" value="InterPro"/>
</dbReference>
<evidence type="ECO:0000256" key="1">
    <source>
        <dbReference type="ARBA" id="ARBA00022692"/>
    </source>
</evidence>
<evidence type="ECO:0000259" key="7">
    <source>
        <dbReference type="PROSITE" id="PS50885"/>
    </source>
</evidence>
<evidence type="ECO:0000259" key="4">
    <source>
        <dbReference type="PROSITE" id="PS50112"/>
    </source>
</evidence>
<dbReference type="RefSeq" id="WP_132123679.1">
    <property type="nucleotide sequence ID" value="NZ_SLWS01000010.1"/>
</dbReference>
<dbReference type="InterPro" id="IPR001633">
    <property type="entry name" value="EAL_dom"/>
</dbReference>
<dbReference type="InterPro" id="IPR052155">
    <property type="entry name" value="Biofilm_reg_signaling"/>
</dbReference>
<proteinExistence type="predicted"/>
<dbReference type="Gene3D" id="3.30.70.270">
    <property type="match status" value="1"/>
</dbReference>
<dbReference type="InterPro" id="IPR003660">
    <property type="entry name" value="HAMP_dom"/>
</dbReference>
<dbReference type="Proteomes" id="UP000295680">
    <property type="component" value="Unassembled WGS sequence"/>
</dbReference>
<organism evidence="9 10">
    <name type="scientific">Actinocrispum wychmicini</name>
    <dbReference type="NCBI Taxonomy" id="1213861"/>
    <lineage>
        <taxon>Bacteria</taxon>
        <taxon>Bacillati</taxon>
        <taxon>Actinomycetota</taxon>
        <taxon>Actinomycetes</taxon>
        <taxon>Pseudonocardiales</taxon>
        <taxon>Pseudonocardiaceae</taxon>
        <taxon>Actinocrispum</taxon>
    </lineage>
</organism>
<dbReference type="PROSITE" id="PS50887">
    <property type="entry name" value="GGDEF"/>
    <property type="match status" value="1"/>
</dbReference>
<dbReference type="CDD" id="cd06225">
    <property type="entry name" value="HAMP"/>
    <property type="match status" value="1"/>
</dbReference>
<dbReference type="Pfam" id="PF08447">
    <property type="entry name" value="PAS_3"/>
    <property type="match status" value="1"/>
</dbReference>
<dbReference type="SMART" id="SM00304">
    <property type="entry name" value="HAMP"/>
    <property type="match status" value="1"/>
</dbReference>
<evidence type="ECO:0000256" key="3">
    <source>
        <dbReference type="SAM" id="Phobius"/>
    </source>
</evidence>
<dbReference type="PROSITE" id="PS50112">
    <property type="entry name" value="PAS"/>
    <property type="match status" value="2"/>
</dbReference>
<dbReference type="InterPro" id="IPR029787">
    <property type="entry name" value="Nucleotide_cyclase"/>
</dbReference>
<feature type="domain" description="EAL" evidence="6">
    <location>
        <begin position="846"/>
        <end position="1101"/>
    </location>
</feature>
<evidence type="ECO:0000313" key="9">
    <source>
        <dbReference type="EMBL" id="TCO53730.1"/>
    </source>
</evidence>
<evidence type="ECO:0000259" key="8">
    <source>
        <dbReference type="PROSITE" id="PS50887"/>
    </source>
</evidence>
<dbReference type="SUPFAM" id="SSF158472">
    <property type="entry name" value="HAMP domain-like"/>
    <property type="match status" value="1"/>
</dbReference>
<dbReference type="PROSITE" id="PS50113">
    <property type="entry name" value="PAC"/>
    <property type="match status" value="2"/>
</dbReference>
<dbReference type="Pfam" id="PF00990">
    <property type="entry name" value="GGDEF"/>
    <property type="match status" value="1"/>
</dbReference>
<dbReference type="GO" id="GO:0007165">
    <property type="term" value="P:signal transduction"/>
    <property type="evidence" value="ECO:0007669"/>
    <property type="project" value="InterPro"/>
</dbReference>
<name>A0A4V2S5W3_9PSEU</name>
<gene>
    <name evidence="9" type="ORF">EV192_110320</name>
</gene>
<dbReference type="SUPFAM" id="SSF141868">
    <property type="entry name" value="EAL domain-like"/>
    <property type="match status" value="1"/>
</dbReference>
<dbReference type="InterPro" id="IPR000160">
    <property type="entry name" value="GGDEF_dom"/>
</dbReference>
<keyword evidence="3" id="KW-0472">Membrane</keyword>
<dbReference type="PANTHER" id="PTHR44757:SF2">
    <property type="entry name" value="BIOFILM ARCHITECTURE MAINTENANCE PROTEIN MBAA"/>
    <property type="match status" value="1"/>
</dbReference>
<dbReference type="SMART" id="SM00267">
    <property type="entry name" value="GGDEF"/>
    <property type="match status" value="1"/>
</dbReference>
<feature type="transmembrane region" description="Helical" evidence="3">
    <location>
        <begin position="16"/>
        <end position="39"/>
    </location>
</feature>
<feature type="domain" description="PAC" evidence="5">
    <location>
        <begin position="619"/>
        <end position="672"/>
    </location>
</feature>
<dbReference type="AlphaFoldDB" id="A0A4V2S5W3"/>
<feature type="domain" description="PAS" evidence="4">
    <location>
        <begin position="418"/>
        <end position="474"/>
    </location>
</feature>
<dbReference type="InterPro" id="IPR000014">
    <property type="entry name" value="PAS"/>
</dbReference>
<dbReference type="InterPro" id="IPR035965">
    <property type="entry name" value="PAS-like_dom_sf"/>
</dbReference>
<dbReference type="SUPFAM" id="SSF55073">
    <property type="entry name" value="Nucleotide cyclase"/>
    <property type="match status" value="1"/>
</dbReference>
<comment type="caution">
    <text evidence="9">The sequence shown here is derived from an EMBL/GenBank/DDBJ whole genome shotgun (WGS) entry which is preliminary data.</text>
</comment>
<dbReference type="OrthoDB" id="23692at2"/>
<feature type="domain" description="HAMP" evidence="7">
    <location>
        <begin position="354"/>
        <end position="406"/>
    </location>
</feature>
<dbReference type="SMART" id="SM00052">
    <property type="entry name" value="EAL"/>
    <property type="match status" value="1"/>
</dbReference>
<feature type="domain" description="PAC" evidence="5">
    <location>
        <begin position="492"/>
        <end position="544"/>
    </location>
</feature>